<feature type="region of interest" description="Disordered" evidence="3">
    <location>
        <begin position="1"/>
        <end position="86"/>
    </location>
</feature>
<dbReference type="PANTHER" id="PTHR12121:SF45">
    <property type="entry name" value="NOCTURNIN"/>
    <property type="match status" value="1"/>
</dbReference>
<feature type="compositionally biased region" description="Polar residues" evidence="3">
    <location>
        <begin position="1"/>
        <end position="33"/>
    </location>
</feature>
<feature type="domain" description="Endonuclease/exonuclease/phosphatase" evidence="4">
    <location>
        <begin position="107"/>
        <end position="345"/>
    </location>
</feature>
<keyword evidence="5" id="KW-0255">Endonuclease</keyword>
<evidence type="ECO:0000256" key="1">
    <source>
        <dbReference type="ARBA" id="ARBA00010774"/>
    </source>
</evidence>
<dbReference type="GO" id="GO:0004519">
    <property type="term" value="F:endonuclease activity"/>
    <property type="evidence" value="ECO:0007669"/>
    <property type="project" value="UniProtKB-KW"/>
</dbReference>
<dbReference type="GO" id="GO:0000175">
    <property type="term" value="F:3'-5'-RNA exonuclease activity"/>
    <property type="evidence" value="ECO:0007669"/>
    <property type="project" value="TreeGrafter"/>
</dbReference>
<name>A0A1Y2ECH2_9BASI</name>
<organism evidence="5 6">
    <name type="scientific">Leucosporidium creatinivorum</name>
    <dbReference type="NCBI Taxonomy" id="106004"/>
    <lineage>
        <taxon>Eukaryota</taxon>
        <taxon>Fungi</taxon>
        <taxon>Dikarya</taxon>
        <taxon>Basidiomycota</taxon>
        <taxon>Pucciniomycotina</taxon>
        <taxon>Microbotryomycetes</taxon>
        <taxon>Leucosporidiales</taxon>
        <taxon>Leucosporidium</taxon>
    </lineage>
</organism>
<dbReference type="InterPro" id="IPR036691">
    <property type="entry name" value="Endo/exonu/phosph_ase_sf"/>
</dbReference>
<comment type="similarity">
    <text evidence="1">Belongs to the CCR4/nocturin family.</text>
</comment>
<accession>A0A1Y2ECH2</accession>
<gene>
    <name evidence="5" type="ORF">BCR35DRAFT_308072</name>
</gene>
<keyword evidence="2" id="KW-0378">Hydrolase</keyword>
<dbReference type="InParanoid" id="A0A1Y2ECH2"/>
<comment type="caution">
    <text evidence="5">The sequence shown here is derived from an EMBL/GenBank/DDBJ whole genome shotgun (WGS) entry which is preliminary data.</text>
</comment>
<keyword evidence="5" id="KW-0540">Nuclease</keyword>
<evidence type="ECO:0000256" key="3">
    <source>
        <dbReference type="SAM" id="MobiDB-lite"/>
    </source>
</evidence>
<keyword evidence="6" id="KW-1185">Reference proteome</keyword>
<reference evidence="5 6" key="1">
    <citation type="submission" date="2016-07" db="EMBL/GenBank/DDBJ databases">
        <title>Pervasive Adenine N6-methylation of Active Genes in Fungi.</title>
        <authorList>
            <consortium name="DOE Joint Genome Institute"/>
            <person name="Mondo S.J."/>
            <person name="Dannebaum R.O."/>
            <person name="Kuo R.C."/>
            <person name="Labutti K."/>
            <person name="Haridas S."/>
            <person name="Kuo A."/>
            <person name="Salamov A."/>
            <person name="Ahrendt S.R."/>
            <person name="Lipzen A."/>
            <person name="Sullivan W."/>
            <person name="Andreopoulos W.B."/>
            <person name="Clum A."/>
            <person name="Lindquist E."/>
            <person name="Daum C."/>
            <person name="Ramamoorthy G.K."/>
            <person name="Gryganskyi A."/>
            <person name="Culley D."/>
            <person name="Magnuson J.K."/>
            <person name="James T.Y."/>
            <person name="O'Malley M.A."/>
            <person name="Stajich J.E."/>
            <person name="Spatafora J.W."/>
            <person name="Visel A."/>
            <person name="Grigoriev I.V."/>
        </authorList>
    </citation>
    <scope>NUCLEOTIDE SEQUENCE [LARGE SCALE GENOMIC DNA]</scope>
    <source>
        <strain evidence="5 6">62-1032</strain>
    </source>
</reference>
<protein>
    <submittedName>
        <fullName evidence="5">Endonuclease/exonuclease/phosphatase</fullName>
    </submittedName>
</protein>
<feature type="compositionally biased region" description="Basic and acidic residues" evidence="3">
    <location>
        <begin position="73"/>
        <end position="86"/>
    </location>
</feature>
<sequence length="536" mass="59562">MTTTPSSSTLDAPTTLLSELPSRVSTPDTTLSSEAALKKKVQKEAKAAEAAAKKEQRKKEREAKATAGGGAQEQKKQEQPLRFEPREWAEVPELEKLEVQGKEVSIMTWNMLAQALVRRELFPNSDFLKVKERIPTLMREVLHYAPDVVCLQEVDRLEDHLPVLGQTHGHTSYIGYPNKAHGLLIAHKKDVFEKVGERGLRLDELPIDDSAVPSSSSSVSSTTADDLDASLTHAEDYDGSTPASKEARRAAGLSRSTRNVAVFVALKFKDREGGIIIGTTHLFWHPQHVYERVRQTGILMREARKFRDESKDGEWRSWPTFIAGDFNSQPREITYSLLLNRPLTPQQESELAHSTVVHQSTEEQKAAVAHSVRSGKVQDPDKVIKNCRDGEAGDGLFGVEGLRKLFGGGEGQSVRSAYGEVGGLIKAEEGKWYVDRPGEVQSGNGWVVKEDPEVAERRKKGSWEERVRRGDFEPMWTNCSYIFLLPPSPSLHSSTPAPRFTSLLKTHSTETLGRGLPRMGIEPSDHVSIACKVEVF</sequence>
<keyword evidence="5" id="KW-0269">Exonuclease</keyword>
<dbReference type="GO" id="GO:0006139">
    <property type="term" value="P:nucleobase-containing compound metabolic process"/>
    <property type="evidence" value="ECO:0007669"/>
    <property type="project" value="UniProtKB-ARBA"/>
</dbReference>
<dbReference type="InterPro" id="IPR005135">
    <property type="entry name" value="Endo/exonuclease/phosphatase"/>
</dbReference>
<dbReference type="InterPro" id="IPR050410">
    <property type="entry name" value="CCR4/nocturin_mRNA_transcr"/>
</dbReference>
<feature type="compositionally biased region" description="Basic and acidic residues" evidence="3">
    <location>
        <begin position="42"/>
        <end position="64"/>
    </location>
</feature>
<dbReference type="SUPFAM" id="SSF56219">
    <property type="entry name" value="DNase I-like"/>
    <property type="match status" value="1"/>
</dbReference>
<dbReference type="Proteomes" id="UP000193467">
    <property type="component" value="Unassembled WGS sequence"/>
</dbReference>
<dbReference type="OrthoDB" id="428734at2759"/>
<evidence type="ECO:0000313" key="6">
    <source>
        <dbReference type="Proteomes" id="UP000193467"/>
    </source>
</evidence>
<dbReference type="Gene3D" id="3.60.10.10">
    <property type="entry name" value="Endonuclease/exonuclease/phosphatase"/>
    <property type="match status" value="1"/>
</dbReference>
<dbReference type="PANTHER" id="PTHR12121">
    <property type="entry name" value="CARBON CATABOLITE REPRESSOR PROTEIN 4"/>
    <property type="match status" value="1"/>
</dbReference>
<dbReference type="EMBL" id="MCGR01000057">
    <property type="protein sequence ID" value="ORY69278.1"/>
    <property type="molecule type" value="Genomic_DNA"/>
</dbReference>
<dbReference type="AlphaFoldDB" id="A0A1Y2ECH2"/>
<evidence type="ECO:0000256" key="2">
    <source>
        <dbReference type="ARBA" id="ARBA00022801"/>
    </source>
</evidence>
<dbReference type="Pfam" id="PF03372">
    <property type="entry name" value="Exo_endo_phos"/>
    <property type="match status" value="1"/>
</dbReference>
<evidence type="ECO:0000313" key="5">
    <source>
        <dbReference type="EMBL" id="ORY69278.1"/>
    </source>
</evidence>
<dbReference type="FunCoup" id="A0A1Y2ECH2">
    <property type="interactions" value="232"/>
</dbReference>
<evidence type="ECO:0000259" key="4">
    <source>
        <dbReference type="Pfam" id="PF03372"/>
    </source>
</evidence>
<proteinExistence type="inferred from homology"/>